<accession>A0A1X0NG42</accession>
<protein>
    <recommendedName>
        <fullName evidence="3">C2H2-type domain-containing protein</fullName>
    </recommendedName>
</protein>
<dbReference type="Proteomes" id="UP000192257">
    <property type="component" value="Unassembled WGS sequence"/>
</dbReference>
<keyword evidence="1" id="KW-0862">Zinc</keyword>
<dbReference type="InterPro" id="IPR013087">
    <property type="entry name" value="Znf_C2H2_type"/>
</dbReference>
<dbReference type="VEuPathDB" id="TriTrypDB:TM35_000601230"/>
<evidence type="ECO:0000313" key="5">
    <source>
        <dbReference type="Proteomes" id="UP000192257"/>
    </source>
</evidence>
<evidence type="ECO:0000313" key="4">
    <source>
        <dbReference type="EMBL" id="ORC83692.1"/>
    </source>
</evidence>
<evidence type="ECO:0000256" key="1">
    <source>
        <dbReference type="PROSITE-ProRule" id="PRU00042"/>
    </source>
</evidence>
<dbReference type="RefSeq" id="XP_028877758.1">
    <property type="nucleotide sequence ID" value="XM_029030956.1"/>
</dbReference>
<feature type="compositionally biased region" description="Pro residues" evidence="2">
    <location>
        <begin position="33"/>
        <end position="44"/>
    </location>
</feature>
<evidence type="ECO:0000259" key="3">
    <source>
        <dbReference type="PROSITE" id="PS50157"/>
    </source>
</evidence>
<feature type="domain" description="C2H2-type" evidence="3">
    <location>
        <begin position="57"/>
        <end position="85"/>
    </location>
</feature>
<dbReference type="EMBL" id="NBCO01000060">
    <property type="protein sequence ID" value="ORC83692.1"/>
    <property type="molecule type" value="Genomic_DNA"/>
</dbReference>
<name>A0A1X0NG42_9TRYP</name>
<evidence type="ECO:0000256" key="2">
    <source>
        <dbReference type="SAM" id="MobiDB-lite"/>
    </source>
</evidence>
<dbReference type="Gene3D" id="3.30.160.60">
    <property type="entry name" value="Classic Zinc Finger"/>
    <property type="match status" value="1"/>
</dbReference>
<dbReference type="PROSITE" id="PS50157">
    <property type="entry name" value="ZINC_FINGER_C2H2_2"/>
    <property type="match status" value="1"/>
</dbReference>
<keyword evidence="5" id="KW-1185">Reference proteome</keyword>
<dbReference type="OrthoDB" id="252691at2759"/>
<gene>
    <name evidence="4" type="ORF">TM35_000601230</name>
</gene>
<feature type="region of interest" description="Disordered" evidence="2">
    <location>
        <begin position="30"/>
        <end position="56"/>
    </location>
</feature>
<reference evidence="4 5" key="1">
    <citation type="submission" date="2017-03" db="EMBL/GenBank/DDBJ databases">
        <title>An alternative strategy for trypanosome survival in the mammalian bloodstream revealed through genome and transcriptome analysis of the ubiquitous bovine parasite Trypanosoma (Megatrypanum) theileri.</title>
        <authorList>
            <person name="Kelly S."/>
            <person name="Ivens A."/>
            <person name="Mott A."/>
            <person name="O'Neill E."/>
            <person name="Emms D."/>
            <person name="Macleod O."/>
            <person name="Voorheis P."/>
            <person name="Matthews J."/>
            <person name="Matthews K."/>
            <person name="Carrington M."/>
        </authorList>
    </citation>
    <scope>NUCLEOTIDE SEQUENCE [LARGE SCALE GENOMIC DNA]</scope>
    <source>
        <strain evidence="4">Edinburgh</strain>
    </source>
</reference>
<organism evidence="4 5">
    <name type="scientific">Trypanosoma theileri</name>
    <dbReference type="NCBI Taxonomy" id="67003"/>
    <lineage>
        <taxon>Eukaryota</taxon>
        <taxon>Discoba</taxon>
        <taxon>Euglenozoa</taxon>
        <taxon>Kinetoplastea</taxon>
        <taxon>Metakinetoplastina</taxon>
        <taxon>Trypanosomatida</taxon>
        <taxon>Trypanosomatidae</taxon>
        <taxon>Trypanosoma</taxon>
    </lineage>
</organism>
<dbReference type="PROSITE" id="PS00028">
    <property type="entry name" value="ZINC_FINGER_C2H2_1"/>
    <property type="match status" value="1"/>
</dbReference>
<dbReference type="GO" id="GO:0008270">
    <property type="term" value="F:zinc ion binding"/>
    <property type="evidence" value="ECO:0007669"/>
    <property type="project" value="UniProtKB-KW"/>
</dbReference>
<dbReference type="AlphaFoldDB" id="A0A1X0NG42"/>
<proteinExistence type="predicted"/>
<comment type="caution">
    <text evidence="4">The sequence shown here is derived from an EMBL/GenBank/DDBJ whole genome shotgun (WGS) entry which is preliminary data.</text>
</comment>
<keyword evidence="1" id="KW-0479">Metal-binding</keyword>
<keyword evidence="1" id="KW-0863">Zinc-finger</keyword>
<sequence length="203" mass="23083">MCPLFGRLARALNITRNPYCRWCHPLQEEGHAPTPPPEPPPATPPRRTRLRPNRSTSTCPICKLVYTSVTTMKRHAKRVHPGEMIIEEGLVCGYCSSTKVFKTSASRAGHYRKCADYQRITHSHPTTPVETQLQNQQHVHEDICPGPKETLSHMLWECPRLRDLSIATFGTDPVKLKVPFNTKLLYGFLTNAITLFSTDCYRD</sequence>
<dbReference type="GeneID" id="39990736"/>